<gene>
    <name evidence="2" type="ORF">WG66_18027</name>
</gene>
<evidence type="ECO:0000313" key="2">
    <source>
        <dbReference type="EMBL" id="KTB29427.1"/>
    </source>
</evidence>
<reference evidence="2 3" key="1">
    <citation type="submission" date="2015-12" db="EMBL/GenBank/DDBJ databases">
        <title>Draft genome sequence of Moniliophthora roreri, the causal agent of frosty pod rot of cacao.</title>
        <authorList>
            <person name="Aime M.C."/>
            <person name="Diaz-Valderrama J.R."/>
            <person name="Kijpornyongpan T."/>
            <person name="Phillips-Mora W."/>
        </authorList>
    </citation>
    <scope>NUCLEOTIDE SEQUENCE [LARGE SCALE GENOMIC DNA]</scope>
    <source>
        <strain evidence="2 3">MCA 2952</strain>
    </source>
</reference>
<accession>A0A0W0EZD5</accession>
<feature type="domain" description="Amidohydrolase-related" evidence="1">
    <location>
        <begin position="25"/>
        <end position="86"/>
    </location>
</feature>
<dbReference type="InterPro" id="IPR006680">
    <property type="entry name" value="Amidohydro-rel"/>
</dbReference>
<dbReference type="Gene3D" id="3.20.20.140">
    <property type="entry name" value="Metal-dependent hydrolases"/>
    <property type="match status" value="2"/>
</dbReference>
<dbReference type="AlphaFoldDB" id="A0A0W0EZD5"/>
<dbReference type="Proteomes" id="UP000054988">
    <property type="component" value="Unassembled WGS sequence"/>
</dbReference>
<proteinExistence type="predicted"/>
<evidence type="ECO:0000313" key="3">
    <source>
        <dbReference type="Proteomes" id="UP000054988"/>
    </source>
</evidence>
<protein>
    <submittedName>
        <fullName evidence="2">Putative carbohydrate esterase family 9 protein</fullName>
    </submittedName>
</protein>
<dbReference type="InterPro" id="IPR051781">
    <property type="entry name" value="Metallo-dep_Hydrolase"/>
</dbReference>
<organism evidence="2 3">
    <name type="scientific">Moniliophthora roreri</name>
    <name type="common">Frosty pod rot fungus</name>
    <name type="synonym">Monilia roreri</name>
    <dbReference type="NCBI Taxonomy" id="221103"/>
    <lineage>
        <taxon>Eukaryota</taxon>
        <taxon>Fungi</taxon>
        <taxon>Dikarya</taxon>
        <taxon>Basidiomycota</taxon>
        <taxon>Agaricomycotina</taxon>
        <taxon>Agaricomycetes</taxon>
        <taxon>Agaricomycetidae</taxon>
        <taxon>Agaricales</taxon>
        <taxon>Marasmiineae</taxon>
        <taxon>Marasmiaceae</taxon>
        <taxon>Moniliophthora</taxon>
    </lineage>
</organism>
<dbReference type="GO" id="GO:0016810">
    <property type="term" value="F:hydrolase activity, acting on carbon-nitrogen (but not peptide) bonds"/>
    <property type="evidence" value="ECO:0007669"/>
    <property type="project" value="InterPro"/>
</dbReference>
<dbReference type="PANTHER" id="PTHR43135:SF3">
    <property type="entry name" value="ALPHA-D-RIBOSE 1-METHYLPHOSPHONATE 5-TRIPHOSPHATE DIPHOSPHATASE"/>
    <property type="match status" value="1"/>
</dbReference>
<dbReference type="Pfam" id="PF01979">
    <property type="entry name" value="Amidohydro_1"/>
    <property type="match status" value="1"/>
</dbReference>
<evidence type="ECO:0000259" key="1">
    <source>
        <dbReference type="Pfam" id="PF01979"/>
    </source>
</evidence>
<dbReference type="eggNOG" id="ENOG502SKC7">
    <property type="taxonomic scope" value="Eukaryota"/>
</dbReference>
<sequence length="559" mass="60677">MRQITTNPDPPPTQSDETFMSSNYILDEARKAYHFGLPESAALASVTSAPAIALGLSHRIGILRKGSDADLVIWDSHPLHMGATPLQVWIDGTLQNQQQKNFNSTIQRLKEGHAWRKTPIQPNYDMERKSAIKNEGRPFPSHIIKGKVVFMNVKEVWNRKRGGYIEELFPAGQRGLCVVVVEKGKITCLGEGKECSSAAEDAQTTIDLDGGSISPGLLTFGSRLGLEEMASEPSTGDGMPYNAFAADVPRILQDVGGLVKASDALMFGTLHARRAYISGVTFAASCLMYPLHAREGDDAIIWGLSTAFRTGANHAFDRGAIVQDVVALNIRITRPSPFGLNAGRGISVSEQIAGIRRLLYGWEGTQSDTGKWFRAAAEGRIPLVIEVHNVDIMASLLIMKAEVDERIGGEMRMVFVGASEAHLLAKEISNANVGVILTSITPDFLPWDARRMIPGPPLTNHTILGILLKHDVAVGIGVEHPQFAQDTKFHLSQISEIEAQLDRETTYGLASTTLEKLLGVKGLDEETGDLVAFHQGSVFDSGSKPVAVISPLRATVDVF</sequence>
<dbReference type="PANTHER" id="PTHR43135">
    <property type="entry name" value="ALPHA-D-RIBOSE 1-METHYLPHOSPHONATE 5-TRIPHOSPHATE DIPHOSPHATASE"/>
    <property type="match status" value="1"/>
</dbReference>
<dbReference type="Gene3D" id="2.30.40.10">
    <property type="entry name" value="Urease, subunit C, domain 1"/>
    <property type="match status" value="1"/>
</dbReference>
<dbReference type="EMBL" id="LATX01002433">
    <property type="protein sequence ID" value="KTB29427.1"/>
    <property type="molecule type" value="Genomic_DNA"/>
</dbReference>
<name>A0A0W0EZD5_MONRR</name>
<dbReference type="InterPro" id="IPR011059">
    <property type="entry name" value="Metal-dep_hydrolase_composite"/>
</dbReference>
<comment type="caution">
    <text evidence="2">The sequence shown here is derived from an EMBL/GenBank/DDBJ whole genome shotgun (WGS) entry which is preliminary data.</text>
</comment>